<accession>A0A242A925</accession>
<evidence type="ECO:0000256" key="1">
    <source>
        <dbReference type="SAM" id="MobiDB-lite"/>
    </source>
</evidence>
<evidence type="ECO:0000313" key="5">
    <source>
        <dbReference type="Proteomes" id="UP000195043"/>
    </source>
</evidence>
<evidence type="ECO:0000259" key="3">
    <source>
        <dbReference type="Pfam" id="PF13731"/>
    </source>
</evidence>
<dbReference type="InterPro" id="IPR047297">
    <property type="entry name" value="FXYD_motif"/>
</dbReference>
<proteinExistence type="predicted"/>
<dbReference type="OrthoDB" id="197688at2"/>
<feature type="chain" id="PRO_5038467729" description="WxL domain-containing protein" evidence="2">
    <location>
        <begin position="22"/>
        <end position="1310"/>
    </location>
</feature>
<gene>
    <name evidence="4" type="ORF">A5886_002635</name>
</gene>
<dbReference type="EMBL" id="NGKU01000001">
    <property type="protein sequence ID" value="OTN77535.1"/>
    <property type="molecule type" value="Genomic_DNA"/>
</dbReference>
<dbReference type="STRING" id="1834191.A5886_002635"/>
<dbReference type="InterPro" id="IPR027994">
    <property type="entry name" value="WxL_dom"/>
</dbReference>
<evidence type="ECO:0000256" key="2">
    <source>
        <dbReference type="SAM" id="SignalP"/>
    </source>
</evidence>
<organism evidence="4 5">
    <name type="scientific">Candidatus Enterococcus testudinis</name>
    <dbReference type="NCBI Taxonomy" id="1834191"/>
    <lineage>
        <taxon>Bacteria</taxon>
        <taxon>Bacillati</taxon>
        <taxon>Bacillota</taxon>
        <taxon>Bacilli</taxon>
        <taxon>Lactobacillales</taxon>
        <taxon>Enterococcaceae</taxon>
        <taxon>Enterococcus</taxon>
    </lineage>
</organism>
<evidence type="ECO:0000313" key="4">
    <source>
        <dbReference type="EMBL" id="OTN77535.1"/>
    </source>
</evidence>
<dbReference type="PROSITE" id="PS01310">
    <property type="entry name" value="FXYD"/>
    <property type="match status" value="1"/>
</dbReference>
<keyword evidence="5" id="KW-1185">Reference proteome</keyword>
<sequence length="1310" mass="142436">MGLKRKVSLLSVLLICFQALSSPLYIVRAETFAHIDYVETTRDDIQQDDEIAETENAAENPPQSTEDSEKQEDQETIEDQEERQDENEPKEGDMHMNVPPNGSEESSQRSIAPLNVTTVTSESDFRNAMNNSSVGVISLGANVTVSTGVNFVLNRDLVIQGNGHTLSLSNNSIFFGLQLRSNTQPATLRLENIGLSKIGSTPFFKALDNNDLGTGWTVELEDVYELSTSRAAVILAREAKIHFTGGQNTFDTRISSTDTLFNVKDVLISNQANLTIAKQNLWIFYSAPTVSQPSVQLSGNATVDVTTTAGDANVIDYRGPNPLVQIEEGSRFNIDTIGTAPVATVNSNNVITLNGNNPRLLLSGDSQLQIDTTLNKRPINLEGTNPTVQLDQSRILIKSETQTGVNLVGNQPSFAMTNDSRLSINAQSGSGVVLAGNQPKMDLLDSEITIENQIAASALVVDGLEARLTLDNSQLSISNAGTGVIDNIQIGQNKDFPQLRLSNQSTISIDTASGTAAPTATANNGLSLRGREAKMIVDQESALQFQVRSGVRRGLYINGASAELLVDNQSTISSRNLYGTSIELETSNGQFTVDRGSEVTVEGSSNRARGLIIFRNGNNRLTVRNDGKLATKHVEFDRLGSNTNAVAMHGSENRIRVTNGGALDLNNTHYSVKPADGTVDERYATLYLGTGNNYFVIDNEAGVQSNSLSRLVLINDYAAAMLSDGGHLTFEQQKDTIFIAEGSSSGDKEFGVFVAGDTMSFNVTEPFYYDFRNIRRGGGDIFGTKDGSELLLNDTFFSAWKSGRNFDHDADVMFSSKINVNYEGRDFVTATSKNDPELTRLLPSLTGTVSRISANNAQPISQGYRQPTNADKSFIAEFGFKEGDHSIREAGTGEVTAEILVTFPNGQTETHRLSTQGAESAYQTWEEAEQNITGKAGRIKLTLPSLFEVGTTFEFLSVQRGEGSTAISIPDEELAAIGKIEVLPIRPPALADFGQSLTIFTTDRSVRALPNSINQAGNRVNLYLNQTYIQHTLVESDGSFALSLPEQLAENDVLQFVMEDHSGAVIDTYSTIDNTFRRPATNTDIGNRNPLTEDYVYHDTVFPKAVSYIVKQPTHVGPVDPLDPGESVTPEDLPDRPADQGLLSIDFVSNFNFGVQRIATQTAQYYARPQRIIEDDGRLEERPNYVQVSDRRGEDKGWQLAVTQAGAFESVSGHTLQGAQINLTNQELASIDTSADPTFNYATTVGLIPGYKHLVLSADDAQGKGTWVYRFGDETSADQSIFLEVPGGANPQAVAYKTTLDWQLQSVPGN</sequence>
<feature type="region of interest" description="Disordered" evidence="1">
    <location>
        <begin position="52"/>
        <end position="112"/>
    </location>
</feature>
<dbReference type="InterPro" id="IPR046776">
    <property type="entry name" value="Pectate_lyase_5"/>
</dbReference>
<dbReference type="RefSeq" id="WP_086275548.1">
    <property type="nucleotide sequence ID" value="NZ_NGKU01000001.1"/>
</dbReference>
<feature type="compositionally biased region" description="Acidic residues" evidence="1">
    <location>
        <begin position="74"/>
        <end position="85"/>
    </location>
</feature>
<name>A0A242A925_9ENTE</name>
<keyword evidence="2" id="KW-0732">Signal</keyword>
<comment type="caution">
    <text evidence="4">The sequence shown here is derived from an EMBL/GenBank/DDBJ whole genome shotgun (WGS) entry which is preliminary data.</text>
</comment>
<protein>
    <recommendedName>
        <fullName evidence="3">WxL domain-containing protein</fullName>
    </recommendedName>
</protein>
<dbReference type="Proteomes" id="UP000195043">
    <property type="component" value="Unassembled WGS sequence"/>
</dbReference>
<feature type="domain" description="WxL" evidence="3">
    <location>
        <begin position="1114"/>
        <end position="1308"/>
    </location>
</feature>
<dbReference type="Pfam" id="PF20585">
    <property type="entry name" value="Pectate_lyase_5"/>
    <property type="match status" value="1"/>
</dbReference>
<reference evidence="4 5" key="1">
    <citation type="submission" date="2017-05" db="EMBL/GenBank/DDBJ databases">
        <title>The Genome Sequence of Enterococcus sp. 8G7_MSG3316.</title>
        <authorList>
            <consortium name="The Broad Institute Genomics Platform"/>
            <consortium name="The Broad Institute Genomic Center for Infectious Diseases"/>
            <person name="Earl A."/>
            <person name="Manson A."/>
            <person name="Schwartman J."/>
            <person name="Gilmore M."/>
            <person name="Abouelleil A."/>
            <person name="Cao P."/>
            <person name="Chapman S."/>
            <person name="Cusick C."/>
            <person name="Shea T."/>
            <person name="Young S."/>
            <person name="Neafsey D."/>
            <person name="Nusbaum C."/>
            <person name="Birren B."/>
        </authorList>
    </citation>
    <scope>NUCLEOTIDE SEQUENCE [LARGE SCALE GENOMIC DNA]</scope>
    <source>
        <strain evidence="4 5">8G7_MSG3316</strain>
    </source>
</reference>
<feature type="compositionally biased region" description="Polar residues" evidence="1">
    <location>
        <begin position="103"/>
        <end position="112"/>
    </location>
</feature>
<feature type="signal peptide" evidence="2">
    <location>
        <begin position="1"/>
        <end position="21"/>
    </location>
</feature>
<dbReference type="Pfam" id="PF13731">
    <property type="entry name" value="WxL"/>
    <property type="match status" value="1"/>
</dbReference>